<comment type="caution">
    <text evidence="2">The sequence shown here is derived from an EMBL/GenBank/DDBJ whole genome shotgun (WGS) entry which is preliminary data.</text>
</comment>
<evidence type="ECO:0000256" key="1">
    <source>
        <dbReference type="SAM" id="MobiDB-lite"/>
    </source>
</evidence>
<feature type="region of interest" description="Disordered" evidence="1">
    <location>
        <begin position="37"/>
        <end position="105"/>
    </location>
</feature>
<keyword evidence="3" id="KW-1185">Reference proteome</keyword>
<accession>A0ABV0QB20</accession>
<evidence type="ECO:0000313" key="3">
    <source>
        <dbReference type="Proteomes" id="UP001434883"/>
    </source>
</evidence>
<protein>
    <submittedName>
        <fullName evidence="2">Uncharacterized protein</fullName>
    </submittedName>
</protein>
<gene>
    <name evidence="2" type="ORF">XENOCAPTIV_021180</name>
</gene>
<dbReference type="PANTHER" id="PTHR45924">
    <property type="entry name" value="FI17866P1"/>
    <property type="match status" value="1"/>
</dbReference>
<feature type="compositionally biased region" description="Basic residues" evidence="1">
    <location>
        <begin position="77"/>
        <end position="89"/>
    </location>
</feature>
<dbReference type="Proteomes" id="UP001434883">
    <property type="component" value="Unassembled WGS sequence"/>
</dbReference>
<dbReference type="EMBL" id="JAHRIN010004609">
    <property type="protein sequence ID" value="MEQ2192990.1"/>
    <property type="molecule type" value="Genomic_DNA"/>
</dbReference>
<evidence type="ECO:0000313" key="2">
    <source>
        <dbReference type="EMBL" id="MEQ2192990.1"/>
    </source>
</evidence>
<dbReference type="PANTHER" id="PTHR45924:SF3">
    <property type="entry name" value="PLECKSTRIN HOMOLOGY DOMAIN-CONTAINING FAMILY G MEMBER 2"/>
    <property type="match status" value="1"/>
</dbReference>
<organism evidence="2 3">
    <name type="scientific">Xenoophorus captivus</name>
    <dbReference type="NCBI Taxonomy" id="1517983"/>
    <lineage>
        <taxon>Eukaryota</taxon>
        <taxon>Metazoa</taxon>
        <taxon>Chordata</taxon>
        <taxon>Craniata</taxon>
        <taxon>Vertebrata</taxon>
        <taxon>Euteleostomi</taxon>
        <taxon>Actinopterygii</taxon>
        <taxon>Neopterygii</taxon>
        <taxon>Teleostei</taxon>
        <taxon>Neoteleostei</taxon>
        <taxon>Acanthomorphata</taxon>
        <taxon>Ovalentaria</taxon>
        <taxon>Atherinomorphae</taxon>
        <taxon>Cyprinodontiformes</taxon>
        <taxon>Goodeidae</taxon>
        <taxon>Xenoophorus</taxon>
    </lineage>
</organism>
<reference evidence="2 3" key="1">
    <citation type="submission" date="2021-06" db="EMBL/GenBank/DDBJ databases">
        <authorList>
            <person name="Palmer J.M."/>
        </authorList>
    </citation>
    <scope>NUCLEOTIDE SEQUENCE [LARGE SCALE GENOMIC DNA]</scope>
    <source>
        <strain evidence="2 3">XC_2019</strain>
        <tissue evidence="2">Muscle</tissue>
    </source>
</reference>
<sequence>MTHCDSFFQARQVLGDNFCQTPQFDQENLKKSCASPRLDDLHSFRRGRRQSEPPELYTPEKSRKTLPLLLEGTLPYRRTRRQSGTRRCSHSFSRSSGPTEPKPRT</sequence>
<name>A0ABV0QB20_9TELE</name>
<proteinExistence type="predicted"/>